<evidence type="ECO:0000313" key="2">
    <source>
        <dbReference type="EMBL" id="KAH9641503.1"/>
    </source>
</evidence>
<feature type="compositionally biased region" description="Gly residues" evidence="1">
    <location>
        <begin position="200"/>
        <end position="213"/>
    </location>
</feature>
<comment type="caution">
    <text evidence="2">The sequence shown here is derived from an EMBL/GenBank/DDBJ whole genome shotgun (WGS) entry which is preliminary data.</text>
</comment>
<dbReference type="Proteomes" id="UP000814243">
    <property type="component" value="Unassembled WGS sequence"/>
</dbReference>
<feature type="compositionally biased region" description="Basic residues" evidence="1">
    <location>
        <begin position="162"/>
        <end position="172"/>
    </location>
</feature>
<dbReference type="AlphaFoldDB" id="A0A922MRT8"/>
<name>A0A922MRT8_SPOEX</name>
<sequence>MTKRLKLNVLNIASGYQNLNDVFSGQETRIYNGFSRLVIPRSIPLRKLDCKYYQQDYVKSTTQNFAKLVLSEPLRNTTVTRNFSHIPLTGKWLTTAHTFPPVTVTPWFSFPFRTSYNFYYDVKNPRCPPPAPKTKGGESPCGNQKKGPVCPPTTSKVDPCSRKSKPKSNPCQRRKCTFTVPMKLCRFYSTKACPPRKGGGKGSVCGGRKGGAGGDDKPRACRSRKEKAGGGGKPRACGSRQGGGGKPRACGSRKGGGDKPRACGSRKGGGGKPRACGSRKGGGNKPRACAKRGSGGGKPRACAKRGGGSKNPCGGRKGGAGRGKNPVCGGRKGGGSSSNPCAGRGGGGKGGHAVLPERKCGGGDKSKKPKCRN</sequence>
<reference evidence="2" key="1">
    <citation type="journal article" date="2021" name="G3 (Bethesda)">
        <title>Genome and transcriptome analysis of the beet armyworm Spodoptera exigua reveals targets for pest control. .</title>
        <authorList>
            <person name="Simon S."/>
            <person name="Breeschoten T."/>
            <person name="Jansen H.J."/>
            <person name="Dirks R.P."/>
            <person name="Schranz M.E."/>
            <person name="Ros V.I.D."/>
        </authorList>
    </citation>
    <scope>NUCLEOTIDE SEQUENCE</scope>
    <source>
        <strain evidence="2">TB_SE_WUR_2020</strain>
    </source>
</reference>
<feature type="compositionally biased region" description="Basic and acidic residues" evidence="1">
    <location>
        <begin position="355"/>
        <end position="366"/>
    </location>
</feature>
<feature type="region of interest" description="Disordered" evidence="1">
    <location>
        <begin position="131"/>
        <end position="172"/>
    </location>
</feature>
<feature type="compositionally biased region" description="Gly residues" evidence="1">
    <location>
        <begin position="305"/>
        <end position="322"/>
    </location>
</feature>
<dbReference type="EMBL" id="JACEFF010000230">
    <property type="protein sequence ID" value="KAH9641503.1"/>
    <property type="molecule type" value="Genomic_DNA"/>
</dbReference>
<gene>
    <name evidence="2" type="ORF">HF086_017839</name>
</gene>
<evidence type="ECO:0000313" key="3">
    <source>
        <dbReference type="Proteomes" id="UP000814243"/>
    </source>
</evidence>
<accession>A0A922MRT8</accession>
<feature type="region of interest" description="Disordered" evidence="1">
    <location>
        <begin position="194"/>
        <end position="373"/>
    </location>
</feature>
<proteinExistence type="predicted"/>
<evidence type="ECO:0000256" key="1">
    <source>
        <dbReference type="SAM" id="MobiDB-lite"/>
    </source>
</evidence>
<organism evidence="2 3">
    <name type="scientific">Spodoptera exigua</name>
    <name type="common">Beet armyworm</name>
    <name type="synonym">Noctua fulgens</name>
    <dbReference type="NCBI Taxonomy" id="7107"/>
    <lineage>
        <taxon>Eukaryota</taxon>
        <taxon>Metazoa</taxon>
        <taxon>Ecdysozoa</taxon>
        <taxon>Arthropoda</taxon>
        <taxon>Hexapoda</taxon>
        <taxon>Insecta</taxon>
        <taxon>Pterygota</taxon>
        <taxon>Neoptera</taxon>
        <taxon>Endopterygota</taxon>
        <taxon>Lepidoptera</taxon>
        <taxon>Glossata</taxon>
        <taxon>Ditrysia</taxon>
        <taxon>Noctuoidea</taxon>
        <taxon>Noctuidae</taxon>
        <taxon>Amphipyrinae</taxon>
        <taxon>Spodoptera</taxon>
    </lineage>
</organism>
<protein>
    <submittedName>
        <fullName evidence="2">Uncharacterized protein</fullName>
    </submittedName>
</protein>